<evidence type="ECO:0000313" key="4">
    <source>
        <dbReference type="EMBL" id="KAA0064140.1"/>
    </source>
</evidence>
<dbReference type="InterPro" id="IPR025452">
    <property type="entry name" value="DUF4218"/>
</dbReference>
<dbReference type="PANTHER" id="PTHR48258">
    <property type="entry name" value="DUF4218 DOMAIN-CONTAINING PROTEIN-RELATED"/>
    <property type="match status" value="1"/>
</dbReference>
<dbReference type="Proteomes" id="UP000321393">
    <property type="component" value="Unassembled WGS sequence"/>
</dbReference>
<reference evidence="4 5" key="1">
    <citation type="submission" date="2019-08" db="EMBL/GenBank/DDBJ databases">
        <title>Draft genome sequences of two oriental melons (Cucumis melo L. var makuwa).</title>
        <authorList>
            <person name="Kwon S.-Y."/>
        </authorList>
    </citation>
    <scope>NUCLEOTIDE SEQUENCE [LARGE SCALE GENOMIC DNA]</scope>
    <source>
        <strain evidence="5">cv. SW 3</strain>
        <tissue evidence="4">Leaf</tissue>
    </source>
</reference>
<feature type="region of interest" description="Disordered" evidence="1">
    <location>
        <begin position="629"/>
        <end position="685"/>
    </location>
</feature>
<evidence type="ECO:0000259" key="3">
    <source>
        <dbReference type="Pfam" id="PF13960"/>
    </source>
</evidence>
<dbReference type="AlphaFoldDB" id="A0A5A7VA83"/>
<evidence type="ECO:0000259" key="2">
    <source>
        <dbReference type="Pfam" id="PF13952"/>
    </source>
</evidence>
<dbReference type="InterPro" id="IPR025312">
    <property type="entry name" value="DUF4216"/>
</dbReference>
<proteinExistence type="predicted"/>
<protein>
    <recommendedName>
        <fullName evidence="6">DUF4218 domain-containing protein</fullName>
    </recommendedName>
</protein>
<name>A0A5A7VA83_CUCMM</name>
<accession>A0A5A7VA83</accession>
<feature type="domain" description="DUF4216" evidence="2">
    <location>
        <begin position="542"/>
        <end position="588"/>
    </location>
</feature>
<evidence type="ECO:0000313" key="5">
    <source>
        <dbReference type="Proteomes" id="UP000321393"/>
    </source>
</evidence>
<dbReference type="PANTHER" id="PTHR48258:SF6">
    <property type="entry name" value="LEUCINE-RICH REPEAT DOMAIN, L DOMAIN-CONTAINING PROTEIN"/>
    <property type="match status" value="1"/>
</dbReference>
<sequence length="685" mass="79400">MRWHKDKRCETEGILRHPADAEGWKHFDEQYPSFASDAPNVRLALSFDGFNPFGNMSTSYSMWLVILIPYNLPPWKCMKAPFTFLSLLIPGPRSPGKEIDIYLQPLIDELNELWVDGIQTYDSFSASFFQLRVALLWTINDFPAYGDLSGWRTKGYKAYPVCNVDTSSKGLKSKICYMGHRRYLPLTHAWRKSRILNIDGKTKDTIKAREDLANLKIRKELHIQEIGNKRVKPHASYTLTAAEKVNFCTFLKSVKFPDGFASNISRCVNLKEGKIYGLKSHDCHVLFQRLLPIGGIQPYLQLDKMQDDRVLILCKLEKIFPPAFFDVMVHLAVHLPWEARIVGPVGYNWMYPIERSLRYLKQYVRNKARPEGSIVEAYVINESLNFCSMYLRGIETWLNRGDRNNDDIDDEEINNCGLSIFSQHIRWLGGAIFRQLTPDELEKSHWLHELAKHREHMRILKSSNGNGDLYKRQKLEFLTWFKVKAQRLHCDKFISDDLYTLACGPSDCARSYSWCIANGVRFHIKDHDGRRPVRIVDLRKNRINIVDGFTSINTRNRWYKDEPFILVSQAAQVFYVDDYKLGQDWKIVPQIQPRHVWDIPKIESNELEVTSNETISTCYPKVEHNLDSQTFNSKDVEPSIIGDQEDIIAQSNEEASTDEALVDEEDFDSNNSSDESMSDEDCDSY</sequence>
<feature type="compositionally biased region" description="Acidic residues" evidence="1">
    <location>
        <begin position="676"/>
        <end position="685"/>
    </location>
</feature>
<evidence type="ECO:0000256" key="1">
    <source>
        <dbReference type="SAM" id="MobiDB-lite"/>
    </source>
</evidence>
<dbReference type="Pfam" id="PF13960">
    <property type="entry name" value="DUF4218"/>
    <property type="match status" value="1"/>
</dbReference>
<dbReference type="EMBL" id="SSTE01001908">
    <property type="protein sequence ID" value="KAA0064140.1"/>
    <property type="molecule type" value="Genomic_DNA"/>
</dbReference>
<dbReference type="Pfam" id="PF13952">
    <property type="entry name" value="DUF4216"/>
    <property type="match status" value="1"/>
</dbReference>
<evidence type="ECO:0008006" key="6">
    <source>
        <dbReference type="Google" id="ProtNLM"/>
    </source>
</evidence>
<feature type="domain" description="DUF4218" evidence="3">
    <location>
        <begin position="301"/>
        <end position="404"/>
    </location>
</feature>
<dbReference type="InterPro" id="IPR004242">
    <property type="entry name" value="Transposase_21"/>
</dbReference>
<feature type="compositionally biased region" description="Acidic residues" evidence="1">
    <location>
        <begin position="655"/>
        <end position="668"/>
    </location>
</feature>
<organism evidence="4 5">
    <name type="scientific">Cucumis melo var. makuwa</name>
    <name type="common">Oriental melon</name>
    <dbReference type="NCBI Taxonomy" id="1194695"/>
    <lineage>
        <taxon>Eukaryota</taxon>
        <taxon>Viridiplantae</taxon>
        <taxon>Streptophyta</taxon>
        <taxon>Embryophyta</taxon>
        <taxon>Tracheophyta</taxon>
        <taxon>Spermatophyta</taxon>
        <taxon>Magnoliopsida</taxon>
        <taxon>eudicotyledons</taxon>
        <taxon>Gunneridae</taxon>
        <taxon>Pentapetalae</taxon>
        <taxon>rosids</taxon>
        <taxon>fabids</taxon>
        <taxon>Cucurbitales</taxon>
        <taxon>Cucurbitaceae</taxon>
        <taxon>Benincaseae</taxon>
        <taxon>Cucumis</taxon>
    </lineage>
</organism>
<dbReference type="Pfam" id="PF02992">
    <property type="entry name" value="Transposase_21"/>
    <property type="match status" value="1"/>
</dbReference>
<gene>
    <name evidence="4" type="ORF">E6C27_scaffold548G00590</name>
</gene>
<dbReference type="OrthoDB" id="1878503at2759"/>
<comment type="caution">
    <text evidence="4">The sequence shown here is derived from an EMBL/GenBank/DDBJ whole genome shotgun (WGS) entry which is preliminary data.</text>
</comment>